<dbReference type="InterPro" id="IPR012312">
    <property type="entry name" value="Hemerythrin-like"/>
</dbReference>
<evidence type="ECO:0000313" key="3">
    <source>
        <dbReference type="Proteomes" id="UP001226574"/>
    </source>
</evidence>
<feature type="domain" description="Hemerythrin-like" evidence="1">
    <location>
        <begin position="6"/>
        <end position="125"/>
    </location>
</feature>
<name>A0ABU1B9H4_PSEHA</name>
<dbReference type="RefSeq" id="WP_309038157.1">
    <property type="nucleotide sequence ID" value="NZ_JAVIFY010000001.1"/>
</dbReference>
<proteinExistence type="predicted"/>
<comment type="caution">
    <text evidence="2">The sequence shown here is derived from an EMBL/GenBank/DDBJ whole genome shotgun (WGS) entry which is preliminary data.</text>
</comment>
<dbReference type="Gene3D" id="1.20.120.520">
    <property type="entry name" value="nmb1532 protein domain like"/>
    <property type="match status" value="1"/>
</dbReference>
<dbReference type="Proteomes" id="UP001226574">
    <property type="component" value="Unassembled WGS sequence"/>
</dbReference>
<evidence type="ECO:0000259" key="1">
    <source>
        <dbReference type="Pfam" id="PF01814"/>
    </source>
</evidence>
<sequence>MSDLITTYFEADHKRLDSLYLAFKHSSKESDSTQAVAYFMAYKEGIEKHIVWEESVLFPFFEQQTGMLNGPTRVMTMEHQQVYRLNEAILACIEQKIPSEAFELELEELLAGHNHKEENILYPMIDNNSNESQKAKLLLDIASLTNKP</sequence>
<dbReference type="EMBL" id="JAVIFY010000001">
    <property type="protein sequence ID" value="MDQ9090164.1"/>
    <property type="molecule type" value="Genomic_DNA"/>
</dbReference>
<evidence type="ECO:0000313" key="2">
    <source>
        <dbReference type="EMBL" id="MDQ9090164.1"/>
    </source>
</evidence>
<protein>
    <submittedName>
        <fullName evidence="2">Hemerythrin domain-containing protein</fullName>
    </submittedName>
</protein>
<accession>A0ABU1B9H4</accession>
<dbReference type="Pfam" id="PF01814">
    <property type="entry name" value="Hemerythrin"/>
    <property type="match status" value="1"/>
</dbReference>
<organism evidence="2 3">
    <name type="scientific">Pseudoalteromonas haloplanktis</name>
    <name type="common">Alteromonas haloplanktis</name>
    <dbReference type="NCBI Taxonomy" id="228"/>
    <lineage>
        <taxon>Bacteria</taxon>
        <taxon>Pseudomonadati</taxon>
        <taxon>Pseudomonadota</taxon>
        <taxon>Gammaproteobacteria</taxon>
        <taxon>Alteromonadales</taxon>
        <taxon>Pseudoalteromonadaceae</taxon>
        <taxon>Pseudoalteromonas</taxon>
    </lineage>
</organism>
<gene>
    <name evidence="2" type="ORF">RC083_01015</name>
</gene>
<keyword evidence="3" id="KW-1185">Reference proteome</keyword>
<reference evidence="2 3" key="1">
    <citation type="submission" date="2023-08" db="EMBL/GenBank/DDBJ databases">
        <title>Pseudoalteromonas haloplanktis LL1 genome.</title>
        <authorList>
            <person name="Wu S."/>
        </authorList>
    </citation>
    <scope>NUCLEOTIDE SEQUENCE [LARGE SCALE GENOMIC DNA]</scope>
    <source>
        <strain evidence="2 3">LL1</strain>
    </source>
</reference>